<keyword evidence="5" id="KW-1185">Reference proteome</keyword>
<comment type="caution">
    <text evidence="4">The sequence shown here is derived from an EMBL/GenBank/DDBJ whole genome shotgun (WGS) entry which is preliminary data.</text>
</comment>
<feature type="region of interest" description="Disordered" evidence="1">
    <location>
        <begin position="450"/>
        <end position="494"/>
    </location>
</feature>
<sequence>MKTRFKHYFPLLLFCVTFGLLFSFITVSSTIHAEEAEPVATETTNTTVEATTEDTSNANIQTTDTTTTEENTTTSANDPIKIEYDEATDIHSAENGTIILYCMNNVLHWPHDTPTFKAPTYTYVNIDTTKLSPALIQKIQTLLYAGYPYNGLNLYKVVSEPVIMSENEFNALLSPPDWLRSDFYTTLGDTIFTYDDYKNKTENYQKLVKFTSEMASYYGSTPSSGHSTTPSGHSHTDITNTSFYNAIYLMLNSNNPLEDYSREYGTDYAVTEAQAYKSTAYALWKLMYDNGITNNNISDVSRYPLAVKLLNASATLLSEEPSSDQIKVVGDTTFRYNKADGKWYTGTLTLQVPDTYYGDFTLTLPAGIETTTGVTSITNNGSFVLVSQEEPSKDTSMELASTLAYIYGKTRVYIPAAGAVDSNGKGFQNMVGAMIQQKKIAATTALSVEPYTEDSGTDPSTDPSTDPGTTPSTQDPASKTEQINNEKETKTVQSVATTSVQTSTQTHILGSFFGLLITTMGLMFITKRNH</sequence>
<dbReference type="OrthoDB" id="9815425at2"/>
<keyword evidence="2" id="KW-0812">Transmembrane</keyword>
<feature type="chain" id="PRO_5017947051" description="Thioester domain-containing protein" evidence="3">
    <location>
        <begin position="34"/>
        <end position="530"/>
    </location>
</feature>
<name>A0A3N0I0G1_9FIRM</name>
<accession>A0A3N0I0G1</accession>
<evidence type="ECO:0000313" key="5">
    <source>
        <dbReference type="Proteomes" id="UP000276568"/>
    </source>
</evidence>
<evidence type="ECO:0000313" key="4">
    <source>
        <dbReference type="EMBL" id="RNM30388.1"/>
    </source>
</evidence>
<evidence type="ECO:0000256" key="2">
    <source>
        <dbReference type="SAM" id="Phobius"/>
    </source>
</evidence>
<evidence type="ECO:0000256" key="1">
    <source>
        <dbReference type="SAM" id="MobiDB-lite"/>
    </source>
</evidence>
<dbReference type="EMBL" id="RJQC01000002">
    <property type="protein sequence ID" value="RNM30388.1"/>
    <property type="molecule type" value="Genomic_DNA"/>
</dbReference>
<keyword evidence="3" id="KW-0732">Signal</keyword>
<organism evidence="4 5">
    <name type="scientific">Absicoccus porci</name>
    <dbReference type="NCBI Taxonomy" id="2486576"/>
    <lineage>
        <taxon>Bacteria</taxon>
        <taxon>Bacillati</taxon>
        <taxon>Bacillota</taxon>
        <taxon>Erysipelotrichia</taxon>
        <taxon>Erysipelotrichales</taxon>
        <taxon>Erysipelotrichaceae</taxon>
        <taxon>Absicoccus</taxon>
    </lineage>
</organism>
<evidence type="ECO:0000256" key="3">
    <source>
        <dbReference type="SAM" id="SignalP"/>
    </source>
</evidence>
<keyword evidence="2" id="KW-1133">Transmembrane helix</keyword>
<feature type="compositionally biased region" description="Low complexity" evidence="1">
    <location>
        <begin position="38"/>
        <end position="77"/>
    </location>
</feature>
<feature type="transmembrane region" description="Helical" evidence="2">
    <location>
        <begin position="508"/>
        <end position="526"/>
    </location>
</feature>
<protein>
    <recommendedName>
        <fullName evidence="6">Thioester domain-containing protein</fullName>
    </recommendedName>
</protein>
<feature type="compositionally biased region" description="Low complexity" evidence="1">
    <location>
        <begin position="457"/>
        <end position="473"/>
    </location>
</feature>
<feature type="region of interest" description="Disordered" evidence="1">
    <location>
        <begin position="36"/>
        <end position="77"/>
    </location>
</feature>
<gene>
    <name evidence="4" type="ORF">EDX97_06255</name>
</gene>
<proteinExistence type="predicted"/>
<evidence type="ECO:0008006" key="6">
    <source>
        <dbReference type="Google" id="ProtNLM"/>
    </source>
</evidence>
<feature type="signal peptide" evidence="3">
    <location>
        <begin position="1"/>
        <end position="33"/>
    </location>
</feature>
<dbReference type="RefSeq" id="WP_128520302.1">
    <property type="nucleotide sequence ID" value="NZ_JALFCT010000050.1"/>
</dbReference>
<feature type="compositionally biased region" description="Polar residues" evidence="1">
    <location>
        <begin position="474"/>
        <end position="483"/>
    </location>
</feature>
<dbReference type="AlphaFoldDB" id="A0A3N0I0G1"/>
<dbReference type="Proteomes" id="UP000276568">
    <property type="component" value="Unassembled WGS sequence"/>
</dbReference>
<reference evidence="4 5" key="1">
    <citation type="submission" date="2018-11" db="EMBL/GenBank/DDBJ databases">
        <title>Clostridium sp. nov., a member of the family Erysipelotrichaceae isolated from pig faeces.</title>
        <authorList>
            <person name="Chang Y.-H."/>
        </authorList>
    </citation>
    <scope>NUCLEOTIDE SEQUENCE [LARGE SCALE GENOMIC DNA]</scope>
    <source>
        <strain evidence="4 5">YH-panp20</strain>
    </source>
</reference>
<keyword evidence="2" id="KW-0472">Membrane</keyword>